<evidence type="ECO:0000256" key="3">
    <source>
        <dbReference type="ARBA" id="ARBA00023163"/>
    </source>
</evidence>
<dbReference type="Pfam" id="PF00196">
    <property type="entry name" value="GerE"/>
    <property type="match status" value="1"/>
</dbReference>
<dbReference type="EMBL" id="JASJEU010000008">
    <property type="protein sequence ID" value="MDJ1650132.1"/>
    <property type="molecule type" value="Genomic_DNA"/>
</dbReference>
<evidence type="ECO:0000256" key="1">
    <source>
        <dbReference type="ARBA" id="ARBA00023015"/>
    </source>
</evidence>
<dbReference type="SUPFAM" id="SSF46894">
    <property type="entry name" value="C-terminal effector domain of the bipartite response regulators"/>
    <property type="match status" value="1"/>
</dbReference>
<dbReference type="PRINTS" id="PR00038">
    <property type="entry name" value="HTHLUXR"/>
</dbReference>
<evidence type="ECO:0000259" key="4">
    <source>
        <dbReference type="PROSITE" id="PS50043"/>
    </source>
</evidence>
<comment type="caution">
    <text evidence="5">The sequence shown here is derived from an EMBL/GenBank/DDBJ whole genome shotgun (WGS) entry which is preliminary data.</text>
</comment>
<evidence type="ECO:0000313" key="6">
    <source>
        <dbReference type="Proteomes" id="UP001232750"/>
    </source>
</evidence>
<protein>
    <submittedName>
        <fullName evidence="5">LuxR C-terminal-related transcriptional regulator</fullName>
    </submittedName>
</protein>
<keyword evidence="6" id="KW-1185">Reference proteome</keyword>
<dbReference type="Proteomes" id="UP001232750">
    <property type="component" value="Unassembled WGS sequence"/>
</dbReference>
<keyword evidence="3" id="KW-0804">Transcription</keyword>
<dbReference type="InterPro" id="IPR016032">
    <property type="entry name" value="Sig_transdc_resp-reg_C-effctor"/>
</dbReference>
<evidence type="ECO:0000256" key="2">
    <source>
        <dbReference type="ARBA" id="ARBA00023125"/>
    </source>
</evidence>
<gene>
    <name evidence="5" type="ORF">QNJ86_04925</name>
</gene>
<organism evidence="5 6">
    <name type="scientific">Gordonibacter faecis</name>
    <dbReference type="NCBI Taxonomy" id="3047475"/>
    <lineage>
        <taxon>Bacteria</taxon>
        <taxon>Bacillati</taxon>
        <taxon>Actinomycetota</taxon>
        <taxon>Coriobacteriia</taxon>
        <taxon>Eggerthellales</taxon>
        <taxon>Eggerthellaceae</taxon>
        <taxon>Gordonibacter</taxon>
    </lineage>
</organism>
<sequence>MQCIVGGKSRKEIAEELFITSNTIKTHLHNLYGKLDIHSESELKKFVARREKMLSTADDPALVS</sequence>
<evidence type="ECO:0000313" key="5">
    <source>
        <dbReference type="EMBL" id="MDJ1650132.1"/>
    </source>
</evidence>
<dbReference type="PANTHER" id="PTHR44688">
    <property type="entry name" value="DNA-BINDING TRANSCRIPTIONAL ACTIVATOR DEVR_DOSR"/>
    <property type="match status" value="1"/>
</dbReference>
<dbReference type="InterPro" id="IPR036388">
    <property type="entry name" value="WH-like_DNA-bd_sf"/>
</dbReference>
<dbReference type="SMART" id="SM00421">
    <property type="entry name" value="HTH_LUXR"/>
    <property type="match status" value="1"/>
</dbReference>
<keyword evidence="1" id="KW-0805">Transcription regulation</keyword>
<dbReference type="RefSeq" id="WP_283831482.1">
    <property type="nucleotide sequence ID" value="NZ_JASJEU010000008.1"/>
</dbReference>
<dbReference type="PANTHER" id="PTHR44688:SF16">
    <property type="entry name" value="DNA-BINDING TRANSCRIPTIONAL ACTIVATOR DEVR_DOSR"/>
    <property type="match status" value="1"/>
</dbReference>
<dbReference type="Gene3D" id="1.10.10.10">
    <property type="entry name" value="Winged helix-like DNA-binding domain superfamily/Winged helix DNA-binding domain"/>
    <property type="match status" value="1"/>
</dbReference>
<accession>A0ABT7DLL4</accession>
<proteinExistence type="predicted"/>
<dbReference type="InterPro" id="IPR000792">
    <property type="entry name" value="Tscrpt_reg_LuxR_C"/>
</dbReference>
<reference evidence="5 6" key="1">
    <citation type="submission" date="2023-05" db="EMBL/GenBank/DDBJ databases">
        <title>Gordonibacter KGMB12511T sp. nov., isolated from faeces of healthy Korean.</title>
        <authorList>
            <person name="Kim H.S."/>
            <person name="Kim J.-S."/>
            <person name="Suh M.K."/>
            <person name="Eom M.K."/>
            <person name="Do H.E."/>
            <person name="Lee J.-S."/>
        </authorList>
    </citation>
    <scope>NUCLEOTIDE SEQUENCE [LARGE SCALE GENOMIC DNA]</scope>
    <source>
        <strain evidence="5 6">KGMB12511</strain>
    </source>
</reference>
<feature type="domain" description="HTH luxR-type" evidence="4">
    <location>
        <begin position="1"/>
        <end position="51"/>
    </location>
</feature>
<name>A0ABT7DLL4_9ACTN</name>
<keyword evidence="2" id="KW-0238">DNA-binding</keyword>
<dbReference type="PROSITE" id="PS50043">
    <property type="entry name" value="HTH_LUXR_2"/>
    <property type="match status" value="1"/>
</dbReference>
<dbReference type="CDD" id="cd06170">
    <property type="entry name" value="LuxR_C_like"/>
    <property type="match status" value="1"/>
</dbReference>